<dbReference type="EMBL" id="KZ987889">
    <property type="protein sequence ID" value="RKP14076.1"/>
    <property type="molecule type" value="Genomic_DNA"/>
</dbReference>
<keyword evidence="2 10" id="KW-0812">Transmembrane</keyword>
<proteinExistence type="predicted"/>
<dbReference type="InterPro" id="IPR018303">
    <property type="entry name" value="ATPase_P-typ_P_site"/>
</dbReference>
<evidence type="ECO:0000256" key="1">
    <source>
        <dbReference type="ARBA" id="ARBA00004141"/>
    </source>
</evidence>
<keyword evidence="5" id="KW-0067">ATP-binding</keyword>
<dbReference type="Gene3D" id="3.40.1110.10">
    <property type="entry name" value="Calcium-transporting ATPase, cytoplasmic domain N"/>
    <property type="match status" value="1"/>
</dbReference>
<evidence type="ECO:0000256" key="9">
    <source>
        <dbReference type="ARBA" id="ARBA00023136"/>
    </source>
</evidence>
<dbReference type="SUPFAM" id="SSF56784">
    <property type="entry name" value="HAD-like"/>
    <property type="match status" value="1"/>
</dbReference>
<comment type="subcellular location">
    <subcellularLocation>
        <location evidence="1">Membrane</location>
        <topology evidence="1">Multi-pass membrane protein</topology>
    </subcellularLocation>
</comment>
<evidence type="ECO:0000256" key="2">
    <source>
        <dbReference type="ARBA" id="ARBA00022692"/>
    </source>
</evidence>
<evidence type="ECO:0000256" key="11">
    <source>
        <dbReference type="SAM" id="SignalP"/>
    </source>
</evidence>
<reference evidence="14" key="1">
    <citation type="journal article" date="2018" name="Nat. Microbiol.">
        <title>Leveraging single-cell genomics to expand the fungal tree of life.</title>
        <authorList>
            <person name="Ahrendt S.R."/>
            <person name="Quandt C.A."/>
            <person name="Ciobanu D."/>
            <person name="Clum A."/>
            <person name="Salamov A."/>
            <person name="Andreopoulos B."/>
            <person name="Cheng J.F."/>
            <person name="Woyke T."/>
            <person name="Pelin A."/>
            <person name="Henrissat B."/>
            <person name="Reynolds N.K."/>
            <person name="Benny G.L."/>
            <person name="Smith M.E."/>
            <person name="James T.Y."/>
            <person name="Grigoriev I.V."/>
        </authorList>
    </citation>
    <scope>NUCLEOTIDE SEQUENCE [LARGE SCALE GENOMIC DNA]</scope>
</reference>
<evidence type="ECO:0000256" key="10">
    <source>
        <dbReference type="SAM" id="Phobius"/>
    </source>
</evidence>
<dbReference type="GO" id="GO:0046872">
    <property type="term" value="F:metal ion binding"/>
    <property type="evidence" value="ECO:0007669"/>
    <property type="project" value="UniProtKB-KW"/>
</dbReference>
<dbReference type="SFLD" id="SFLDG00002">
    <property type="entry name" value="C1.7:_P-type_atpase_like"/>
    <property type="match status" value="1"/>
</dbReference>
<keyword evidence="4" id="KW-0547">Nucleotide-binding</keyword>
<feature type="transmembrane region" description="Helical" evidence="10">
    <location>
        <begin position="453"/>
        <end position="471"/>
    </location>
</feature>
<evidence type="ECO:0000256" key="4">
    <source>
        <dbReference type="ARBA" id="ARBA00022741"/>
    </source>
</evidence>
<dbReference type="GO" id="GO:0019829">
    <property type="term" value="F:ATPase-coupled monoatomic cation transmembrane transporter activity"/>
    <property type="evidence" value="ECO:0007669"/>
    <property type="project" value="TreeGrafter"/>
</dbReference>
<evidence type="ECO:0000256" key="5">
    <source>
        <dbReference type="ARBA" id="ARBA00022840"/>
    </source>
</evidence>
<dbReference type="SFLD" id="SFLDS00003">
    <property type="entry name" value="Haloacid_Dehalogenase"/>
    <property type="match status" value="1"/>
</dbReference>
<dbReference type="InterPro" id="IPR023214">
    <property type="entry name" value="HAD_sf"/>
</dbReference>
<feature type="chain" id="PRO_5020407020" evidence="11">
    <location>
        <begin position="23"/>
        <end position="1122"/>
    </location>
</feature>
<dbReference type="InterPro" id="IPR023298">
    <property type="entry name" value="ATPase_P-typ_TM_dom_sf"/>
</dbReference>
<evidence type="ECO:0000256" key="8">
    <source>
        <dbReference type="ARBA" id="ARBA00022989"/>
    </source>
</evidence>
<dbReference type="Pfam" id="PF13246">
    <property type="entry name" value="Cation_ATPase"/>
    <property type="match status" value="1"/>
</dbReference>
<feature type="domain" description="P-type ATPase A" evidence="12">
    <location>
        <begin position="511"/>
        <end position="625"/>
    </location>
</feature>
<dbReference type="GO" id="GO:0140358">
    <property type="term" value="F:P-type transmembrane transporter activity"/>
    <property type="evidence" value="ECO:0007669"/>
    <property type="project" value="InterPro"/>
</dbReference>
<dbReference type="InterPro" id="IPR006544">
    <property type="entry name" value="P-type_TPase_V"/>
</dbReference>
<dbReference type="Proteomes" id="UP000267251">
    <property type="component" value="Unassembled WGS sequence"/>
</dbReference>
<dbReference type="OrthoDB" id="48943at2759"/>
<dbReference type="InterPro" id="IPR023299">
    <property type="entry name" value="ATPase_P-typ_cyto_dom_N"/>
</dbReference>
<evidence type="ECO:0000256" key="3">
    <source>
        <dbReference type="ARBA" id="ARBA00022723"/>
    </source>
</evidence>
<dbReference type="InterPro" id="IPR036412">
    <property type="entry name" value="HAD-like_sf"/>
</dbReference>
<feature type="transmembrane region" description="Helical" evidence="10">
    <location>
        <begin position="245"/>
        <end position="266"/>
    </location>
</feature>
<dbReference type="Pfam" id="PF00122">
    <property type="entry name" value="E1-E2_ATPase"/>
    <property type="match status" value="1"/>
</dbReference>
<feature type="transmembrane region" description="Helical" evidence="10">
    <location>
        <begin position="477"/>
        <end position="494"/>
    </location>
</feature>
<dbReference type="PROSITE" id="PS00154">
    <property type="entry name" value="ATPASE_E1_E2"/>
    <property type="match status" value="1"/>
</dbReference>
<accession>A0A4P9Y514</accession>
<keyword evidence="11" id="KW-0732">Signal</keyword>
<gene>
    <name evidence="13" type="ORF">BJ684DRAFT_9131</name>
</gene>
<protein>
    <submittedName>
        <fullName evidence="13">E1-E2 ATPase-domain-containing protein</fullName>
    </submittedName>
</protein>
<dbReference type="GO" id="GO:0005524">
    <property type="term" value="F:ATP binding"/>
    <property type="evidence" value="ECO:0007669"/>
    <property type="project" value="UniProtKB-KW"/>
</dbReference>
<feature type="transmembrane region" description="Helical" evidence="10">
    <location>
        <begin position="286"/>
        <end position="304"/>
    </location>
</feature>
<keyword evidence="6" id="KW-0460">Magnesium</keyword>
<dbReference type="PANTHER" id="PTHR45630:SF11">
    <property type="entry name" value="CATION-TRANSPORTING P-TYPE ATPASE N-TERMINAL DOMAIN-CONTAINING PROTEIN"/>
    <property type="match status" value="1"/>
</dbReference>
<keyword evidence="14" id="KW-1185">Reference proteome</keyword>
<dbReference type="SUPFAM" id="SSF81665">
    <property type="entry name" value="Calcium ATPase, transmembrane domain M"/>
    <property type="match status" value="1"/>
</dbReference>
<evidence type="ECO:0000256" key="7">
    <source>
        <dbReference type="ARBA" id="ARBA00022967"/>
    </source>
</evidence>
<keyword evidence="8 10" id="KW-1133">Transmembrane helix</keyword>
<dbReference type="AlphaFoldDB" id="A0A4P9Y514"/>
<dbReference type="PANTHER" id="PTHR45630">
    <property type="entry name" value="CATION-TRANSPORTING ATPASE-RELATED"/>
    <property type="match status" value="1"/>
</dbReference>
<dbReference type="Gene3D" id="3.40.50.1000">
    <property type="entry name" value="HAD superfamily/HAD-like"/>
    <property type="match status" value="1"/>
</dbReference>
<evidence type="ECO:0000313" key="14">
    <source>
        <dbReference type="Proteomes" id="UP000267251"/>
    </source>
</evidence>
<feature type="transmembrane region" description="Helical" evidence="10">
    <location>
        <begin position="642"/>
        <end position="662"/>
    </location>
</feature>
<evidence type="ECO:0000313" key="13">
    <source>
        <dbReference type="EMBL" id="RKP14076.1"/>
    </source>
</evidence>
<organism evidence="13 14">
    <name type="scientific">Piptocephalis cylindrospora</name>
    <dbReference type="NCBI Taxonomy" id="1907219"/>
    <lineage>
        <taxon>Eukaryota</taxon>
        <taxon>Fungi</taxon>
        <taxon>Fungi incertae sedis</taxon>
        <taxon>Zoopagomycota</taxon>
        <taxon>Zoopagomycotina</taxon>
        <taxon>Zoopagomycetes</taxon>
        <taxon>Zoopagales</taxon>
        <taxon>Piptocephalidaceae</taxon>
        <taxon>Piptocephalis</taxon>
    </lineage>
</organism>
<evidence type="ECO:0000259" key="12">
    <source>
        <dbReference type="Pfam" id="PF00122"/>
    </source>
</evidence>
<dbReference type="PRINTS" id="PR00119">
    <property type="entry name" value="CATATPASE"/>
</dbReference>
<dbReference type="GO" id="GO:0016020">
    <property type="term" value="C:membrane"/>
    <property type="evidence" value="ECO:0007669"/>
    <property type="project" value="UniProtKB-SubCell"/>
</dbReference>
<dbReference type="SUPFAM" id="SSF81653">
    <property type="entry name" value="Calcium ATPase, transduction domain A"/>
    <property type="match status" value="1"/>
</dbReference>
<keyword evidence="7" id="KW-1278">Translocase</keyword>
<evidence type="ECO:0000256" key="6">
    <source>
        <dbReference type="ARBA" id="ARBA00022842"/>
    </source>
</evidence>
<keyword evidence="9 10" id="KW-0472">Membrane</keyword>
<dbReference type="InterPro" id="IPR008250">
    <property type="entry name" value="ATPase_P-typ_transduc_dom_A_sf"/>
</dbReference>
<feature type="non-terminal residue" evidence="13">
    <location>
        <position position="1122"/>
    </location>
</feature>
<dbReference type="SFLD" id="SFLDF00027">
    <property type="entry name" value="p-type_atpase"/>
    <property type="match status" value="1"/>
</dbReference>
<keyword evidence="3" id="KW-0479">Metal-binding</keyword>
<dbReference type="InterPro" id="IPR044492">
    <property type="entry name" value="P_typ_ATPase_HD_dom"/>
</dbReference>
<feature type="transmembrane region" description="Helical" evidence="10">
    <location>
        <begin position="177"/>
        <end position="198"/>
    </location>
</feature>
<sequence>MAPWASLALLGFLAFLTGFSHGLPVFHSVNHLDLNGNTCPLIPSRGVACPLLCVFSLSACPESIRPPATCPTGQTLCLDGQCKDACPANEANPCDCATGSPSSLLPCLPGHIVDLPGVIPGQLIPQTAAACGQSLSSNITSVWEGPSPSLSSPTAGRPGWLECAEPPEVALTYKEPFFLALYGWVCGQILLVALWHAYKSFVEKRRQRSEVMLHDKSLPPAGYGQDRMEVLGYRRSWPGAIVHRTVNLTSVASVVVLLLIVLDYYGFLVHGTAFGLLNSSPQSSKVFVVCWHFVSAFLLVINITSPHIDNYFRLCSPLATAHVVKIESEMEDAIVMDEEESGHGGIRWLRFIRRYQDHVSHYLGMDKVVENMPVRHTSSGQRYFEFRCVRYVFSAGQFAPWSAPVGGTHGEFYDRGQGKGLGEASAKELLDLLGPNFISVRVPGFIQALKQEFTAFFYLYQMMCLWVWLYFNYYYMALVQIVVISVSAIVKVVLRRKSEKKVKSLAEFRGTCAVRREGQWSQIDTAYLVPGDVIRVVRDMNIPCDAVLVRSDCVVDESNLTGEAMPIRKVAVTPKDPTPYCKEEGTGKAVTLFSGTRILEAKEDTEAVVTHTGTSTDKGALVKQILFPTRVIFTFDEHLRGVIILLLMWGIVAFGLTIWLMGRGDITSWFYGIFIISEIMSPLLPAALVVGQSVAAARLKAQKIQCIHLPRIMLAGKVRTFCFDKTGTLTKEGLDFVGVMEVSSAKDEGMNSGPVWKEQEDRVPQMNRTMRMGLGGCHGVTQVEVEEDEVEVIGNPVDMEQFRASGFHLAKAPQASGVLDEMTSSDGSTTLEIVRRFQFIHARASMSVALRDPHQDTGRVGVYVKGAFEKVKDMVLPSSLPEDFDQVTDHLASQGYYVLALAYKEAGEEEVRLWDRDQMEQNVHFLGLILFRNSLKSDTTEAIGELKAGAIRPVMITGDHALTGVHIARKCGMVEGGRRIFLGDVDLEAKDSLTHTSHSFSSHSIQWREVNGEGDVSENPLTQSIEDLTQSDPCIELAVTGKAFTLLVNQGRMRGLLRFTRIFSRMSPDAKVSCVRLHMEKSVTAMCGDGGNDCGALRAAHAGIALSEAEASIFPPFSTPFR</sequence>
<dbReference type="Gene3D" id="2.70.150.10">
    <property type="entry name" value="Calcium-transporting ATPase, cytoplasmic transduction domain A"/>
    <property type="match status" value="1"/>
</dbReference>
<name>A0A4P9Y514_9FUNG</name>
<feature type="signal peptide" evidence="11">
    <location>
        <begin position="1"/>
        <end position="22"/>
    </location>
</feature>
<dbReference type="InterPro" id="IPR059000">
    <property type="entry name" value="ATPase_P-type_domA"/>
</dbReference>